<dbReference type="PROSITE" id="PS50111">
    <property type="entry name" value="CHEMOTAXIS_TRANSDUC_2"/>
    <property type="match status" value="1"/>
</dbReference>
<gene>
    <name evidence="4" type="primary">yoaH_11</name>
    <name evidence="4" type="ORF">GALL_194880</name>
</gene>
<dbReference type="SUPFAM" id="SSF58104">
    <property type="entry name" value="Methyl-accepting chemotaxis protein (MCP) signaling domain"/>
    <property type="match status" value="1"/>
</dbReference>
<name>A0A1J5RS40_9ZZZZ</name>
<sequence>MDAIATRLNRNYVRADRLMLPVLSGLFVMTLALSGWHNTLQWAFWVGIPAAGIPAVMIFVAPGSRLTRSIVAVAFMVFSGLHIHQAFGFTELHFGIFVLLAFLLIYRDWLVIIIAAAVIAVHHFSFNYLQELGYGVMCFTDPGIGIVLVHAAYVVVEAGVLAYLAILLHQEALQAAELDAHVTSLSDKNDGVINLSDQSVGATSVSAKLLQNMLQTLRAAIVSIRGNAEIMANTIVQLSKSSDQIAQGSQTQSEAAASTAAAVQQITVSNSSVADNTEDVRKLSEASLQQTQLGNQSVTSMIGEISRVQEAVEQIAGTVKEFVDSTRAIAGMTQQVKDIADQTNLLALNAAIEAARAGEQGRGFAVVADEVRKLAEKSAKSANDIDRVTSLLNQKSSGVEAVLQRGLQSLQTTQSQVEQVSATLIDAGVAVTKSSQGVSDIASAVREQSVASTEIARNVEKIAQMSEENNAAVQSNNHDIARLEELAKELQAAVSKFRV</sequence>
<dbReference type="Pfam" id="PF00015">
    <property type="entry name" value="MCPsignal"/>
    <property type="match status" value="1"/>
</dbReference>
<dbReference type="PANTHER" id="PTHR32089">
    <property type="entry name" value="METHYL-ACCEPTING CHEMOTAXIS PROTEIN MCPB"/>
    <property type="match status" value="1"/>
</dbReference>
<feature type="domain" description="Methyl-accepting transducer" evidence="3">
    <location>
        <begin position="227"/>
        <end position="463"/>
    </location>
</feature>
<dbReference type="Gene3D" id="1.10.287.950">
    <property type="entry name" value="Methyl-accepting chemotaxis protein"/>
    <property type="match status" value="1"/>
</dbReference>
<keyword evidence="2" id="KW-0472">Membrane</keyword>
<dbReference type="InterPro" id="IPR004089">
    <property type="entry name" value="MCPsignal_dom"/>
</dbReference>
<feature type="transmembrane region" description="Helical" evidence="2">
    <location>
        <begin position="142"/>
        <end position="166"/>
    </location>
</feature>
<dbReference type="AlphaFoldDB" id="A0A1J5RS40"/>
<keyword evidence="2" id="KW-0812">Transmembrane</keyword>
<keyword evidence="2" id="KW-1133">Transmembrane helix</keyword>
<dbReference type="PANTHER" id="PTHR32089:SF112">
    <property type="entry name" value="LYSOZYME-LIKE PROTEIN-RELATED"/>
    <property type="match status" value="1"/>
</dbReference>
<accession>A0A1J5RS40</accession>
<evidence type="ECO:0000259" key="3">
    <source>
        <dbReference type="PROSITE" id="PS50111"/>
    </source>
</evidence>
<organism evidence="4">
    <name type="scientific">mine drainage metagenome</name>
    <dbReference type="NCBI Taxonomy" id="410659"/>
    <lineage>
        <taxon>unclassified sequences</taxon>
        <taxon>metagenomes</taxon>
        <taxon>ecological metagenomes</taxon>
    </lineage>
</organism>
<evidence type="ECO:0000313" key="4">
    <source>
        <dbReference type="EMBL" id="OIQ98513.1"/>
    </source>
</evidence>
<dbReference type="SMART" id="SM00283">
    <property type="entry name" value="MA"/>
    <property type="match status" value="1"/>
</dbReference>
<dbReference type="EMBL" id="MLJW01000118">
    <property type="protein sequence ID" value="OIQ98513.1"/>
    <property type="molecule type" value="Genomic_DNA"/>
</dbReference>
<reference evidence="4" key="1">
    <citation type="submission" date="2016-10" db="EMBL/GenBank/DDBJ databases">
        <title>Sequence of Gallionella enrichment culture.</title>
        <authorList>
            <person name="Poehlein A."/>
            <person name="Muehling M."/>
            <person name="Daniel R."/>
        </authorList>
    </citation>
    <scope>NUCLEOTIDE SEQUENCE</scope>
</reference>
<feature type="transmembrane region" description="Helical" evidence="2">
    <location>
        <begin position="18"/>
        <end position="36"/>
    </location>
</feature>
<protein>
    <submittedName>
        <fullName evidence="4">Putative methyl-accepting chemotaxis protein YoaH</fullName>
    </submittedName>
</protein>
<feature type="transmembrane region" description="Helical" evidence="2">
    <location>
        <begin position="69"/>
        <end position="88"/>
    </location>
</feature>
<proteinExistence type="predicted"/>
<feature type="transmembrane region" description="Helical" evidence="2">
    <location>
        <begin position="94"/>
        <end position="121"/>
    </location>
</feature>
<keyword evidence="1" id="KW-0807">Transducer</keyword>
<feature type="transmembrane region" description="Helical" evidence="2">
    <location>
        <begin position="42"/>
        <end position="62"/>
    </location>
</feature>
<dbReference type="GO" id="GO:0016020">
    <property type="term" value="C:membrane"/>
    <property type="evidence" value="ECO:0007669"/>
    <property type="project" value="InterPro"/>
</dbReference>
<dbReference type="GO" id="GO:0007165">
    <property type="term" value="P:signal transduction"/>
    <property type="evidence" value="ECO:0007669"/>
    <property type="project" value="UniProtKB-KW"/>
</dbReference>
<comment type="caution">
    <text evidence="4">The sequence shown here is derived from an EMBL/GenBank/DDBJ whole genome shotgun (WGS) entry which is preliminary data.</text>
</comment>
<evidence type="ECO:0000256" key="2">
    <source>
        <dbReference type="SAM" id="Phobius"/>
    </source>
</evidence>
<evidence type="ECO:0000256" key="1">
    <source>
        <dbReference type="ARBA" id="ARBA00023224"/>
    </source>
</evidence>